<accession>A0AAV7E3K8</accession>
<evidence type="ECO:0000259" key="10">
    <source>
        <dbReference type="Pfam" id="PF00432"/>
    </source>
</evidence>
<evidence type="ECO:0000313" key="11">
    <source>
        <dbReference type="EMBL" id="KAG9442366.1"/>
    </source>
</evidence>
<evidence type="ECO:0000256" key="2">
    <source>
        <dbReference type="ARBA" id="ARBA00010497"/>
    </source>
</evidence>
<dbReference type="PANTHER" id="PTHR11774:SF11">
    <property type="entry name" value="GERANYLGERANYL TRANSFERASE TYPE-2 SUBUNIT BETA"/>
    <property type="match status" value="1"/>
</dbReference>
<proteinExistence type="inferred from homology"/>
<name>A0AAV7E3K8_ARIFI</name>
<reference evidence="11 12" key="1">
    <citation type="submission" date="2021-07" db="EMBL/GenBank/DDBJ databases">
        <title>The Aristolochia fimbriata genome: insights into angiosperm evolution, floral development and chemical biosynthesis.</title>
        <authorList>
            <person name="Jiao Y."/>
        </authorList>
    </citation>
    <scope>NUCLEOTIDE SEQUENCE [LARGE SCALE GENOMIC DNA]</scope>
    <source>
        <strain evidence="11">IBCAS-2021</strain>
        <tissue evidence="11">Leaf</tissue>
    </source>
</reference>
<dbReference type="GO" id="GO:0005968">
    <property type="term" value="C:Rab-protein geranylgeranyltransferase complex"/>
    <property type="evidence" value="ECO:0007669"/>
    <property type="project" value="TreeGrafter"/>
</dbReference>
<keyword evidence="4" id="KW-0808">Transferase</keyword>
<dbReference type="GO" id="GO:0004663">
    <property type="term" value="F:Rab geranylgeranyltransferase activity"/>
    <property type="evidence" value="ECO:0007669"/>
    <property type="project" value="TreeGrafter"/>
</dbReference>
<keyword evidence="5" id="KW-0479">Metal-binding</keyword>
<dbReference type="EMBL" id="JAINDJ010000007">
    <property type="protein sequence ID" value="KAG9442366.1"/>
    <property type="molecule type" value="Genomic_DNA"/>
</dbReference>
<dbReference type="InterPro" id="IPR008930">
    <property type="entry name" value="Terpenoid_cyclase/PrenylTrfase"/>
</dbReference>
<evidence type="ECO:0000256" key="6">
    <source>
        <dbReference type="ARBA" id="ARBA00022737"/>
    </source>
</evidence>
<comment type="cofactor">
    <cofactor evidence="1">
        <name>Zn(2+)</name>
        <dbReference type="ChEBI" id="CHEBI:29105"/>
    </cofactor>
</comment>
<dbReference type="InterPro" id="IPR045089">
    <property type="entry name" value="PGGT1B-like"/>
</dbReference>
<evidence type="ECO:0000313" key="12">
    <source>
        <dbReference type="Proteomes" id="UP000825729"/>
    </source>
</evidence>
<keyword evidence="6" id="KW-0677">Repeat</keyword>
<keyword evidence="7" id="KW-0862">Zinc</keyword>
<evidence type="ECO:0000256" key="3">
    <source>
        <dbReference type="ARBA" id="ARBA00022602"/>
    </source>
</evidence>
<dbReference type="Gene3D" id="1.50.10.20">
    <property type="match status" value="1"/>
</dbReference>
<gene>
    <name evidence="11" type="ORF">H6P81_018220</name>
</gene>
<organism evidence="11 12">
    <name type="scientific">Aristolochia fimbriata</name>
    <name type="common">White veined hardy Dutchman's pipe vine</name>
    <dbReference type="NCBI Taxonomy" id="158543"/>
    <lineage>
        <taxon>Eukaryota</taxon>
        <taxon>Viridiplantae</taxon>
        <taxon>Streptophyta</taxon>
        <taxon>Embryophyta</taxon>
        <taxon>Tracheophyta</taxon>
        <taxon>Spermatophyta</taxon>
        <taxon>Magnoliopsida</taxon>
        <taxon>Magnoliidae</taxon>
        <taxon>Piperales</taxon>
        <taxon>Aristolochiaceae</taxon>
        <taxon>Aristolochia</taxon>
    </lineage>
</organism>
<evidence type="ECO:0000256" key="5">
    <source>
        <dbReference type="ARBA" id="ARBA00022723"/>
    </source>
</evidence>
<evidence type="ECO:0000256" key="4">
    <source>
        <dbReference type="ARBA" id="ARBA00022679"/>
    </source>
</evidence>
<keyword evidence="12" id="KW-1185">Reference proteome</keyword>
<dbReference type="Pfam" id="PF00432">
    <property type="entry name" value="Prenyltrans"/>
    <property type="match status" value="1"/>
</dbReference>
<protein>
    <recommendedName>
        <fullName evidence="8">Geranylgeranyl transferase type II subunit beta</fullName>
    </recommendedName>
    <alternativeName>
        <fullName evidence="9">Type II protein geranyl-geranyltransferase subunit beta</fullName>
    </alternativeName>
</protein>
<dbReference type="Proteomes" id="UP000825729">
    <property type="component" value="Unassembled WGS sequence"/>
</dbReference>
<dbReference type="AlphaFoldDB" id="A0AAV7E3K8"/>
<sequence length="134" mass="15340">MGELAIDKHVQYILDVEKKRDFETLLMEHIRMNGAYWGLTTLYLLGKLEKVDQDAVVEWMMKCQHDCGGFGGSIGHDPHVLYTLSAVQVLVLFNKLDMLDAEKVSNSYRMKMDLLQVTYGEKLIPGFLIVQFVV</sequence>
<evidence type="ECO:0000256" key="9">
    <source>
        <dbReference type="ARBA" id="ARBA00032766"/>
    </source>
</evidence>
<dbReference type="InterPro" id="IPR001330">
    <property type="entry name" value="Prenyltrans"/>
</dbReference>
<comment type="similarity">
    <text evidence="2">Belongs to the protein prenyltransferase subunit beta family.</text>
</comment>
<dbReference type="PANTHER" id="PTHR11774">
    <property type="entry name" value="GERANYLGERANYL TRANSFERASE TYPE BETA SUBUNIT"/>
    <property type="match status" value="1"/>
</dbReference>
<evidence type="ECO:0000256" key="7">
    <source>
        <dbReference type="ARBA" id="ARBA00022833"/>
    </source>
</evidence>
<keyword evidence="3" id="KW-0637">Prenyltransferase</keyword>
<evidence type="ECO:0000256" key="8">
    <source>
        <dbReference type="ARBA" id="ARBA00030816"/>
    </source>
</evidence>
<dbReference type="SUPFAM" id="SSF48239">
    <property type="entry name" value="Terpenoid cyclases/Protein prenyltransferases"/>
    <property type="match status" value="1"/>
</dbReference>
<comment type="caution">
    <text evidence="11">The sequence shown here is derived from an EMBL/GenBank/DDBJ whole genome shotgun (WGS) entry which is preliminary data.</text>
</comment>
<evidence type="ECO:0000256" key="1">
    <source>
        <dbReference type="ARBA" id="ARBA00001947"/>
    </source>
</evidence>
<feature type="domain" description="Prenyltransferase alpha-alpha toroid" evidence="10">
    <location>
        <begin position="4"/>
        <end position="106"/>
    </location>
</feature>
<dbReference type="GO" id="GO:0046872">
    <property type="term" value="F:metal ion binding"/>
    <property type="evidence" value="ECO:0007669"/>
    <property type="project" value="UniProtKB-KW"/>
</dbReference>